<evidence type="ECO:0000313" key="2">
    <source>
        <dbReference type="Proteomes" id="UP000031602"/>
    </source>
</evidence>
<sequence length="94" mass="10815">MNKLAMVQIRDTYPNRPEQKPRTWSYLLAESKTIDKYAVGVDAIPTSVTLLPHKTARTNVMLRDSKGKFISYRDSRINNEIKSAVEFLMPFPRG</sequence>
<dbReference type="GeneID" id="24725255"/>
<dbReference type="OrthoDB" id="20358at10239"/>
<protein>
    <submittedName>
        <fullName evidence="1">Uncharacterized protein</fullName>
    </submittedName>
</protein>
<dbReference type="KEGG" id="vg:24725255"/>
<organism evidence="1 2">
    <name type="scientific">Escherichia phage vB_EcoP_SU10</name>
    <dbReference type="NCBI Taxonomy" id="1519788"/>
    <lineage>
        <taxon>Viruses</taxon>
        <taxon>Duplodnaviria</taxon>
        <taxon>Heunggongvirae</taxon>
        <taxon>Uroviricota</taxon>
        <taxon>Caudoviricetes</taxon>
        <taxon>Mktvariviridae</taxon>
        <taxon>Gordonclarkvirinae</taxon>
        <taxon>Kuravirus</taxon>
        <taxon>Kuravirus CHD5UKE1</taxon>
        <taxon>Kuravirus SU10</taxon>
    </lineage>
</organism>
<reference evidence="1 2" key="1">
    <citation type="journal article" date="2014" name="PLoS ONE">
        <title>Genomic, Proteomic, Morphological, and Phylogenetic Analyses of vB_EcoP_SU10, a Podoviridae Phage with C3 Morphology.</title>
        <authorList>
            <person name="Mirzaei M.K."/>
            <person name="Eriksson H."/>
            <person name="Kasuga K."/>
            <person name="Haggard-Ljungquist E."/>
            <person name="Nilsson A.S."/>
        </authorList>
    </citation>
    <scope>NUCLEOTIDE SEQUENCE [LARGE SCALE GENOMIC DNA]</scope>
</reference>
<dbReference type="EMBL" id="KM044272">
    <property type="protein sequence ID" value="AIF71806.1"/>
    <property type="molecule type" value="Genomic_DNA"/>
</dbReference>
<proteinExistence type="predicted"/>
<keyword evidence="2" id="KW-1185">Reference proteome</keyword>
<name>A0A0B4N0W5_9CAUD</name>
<dbReference type="RefSeq" id="YP_009152904.1">
    <property type="nucleotide sequence ID" value="NC_027395.1"/>
</dbReference>
<evidence type="ECO:0000313" key="1">
    <source>
        <dbReference type="EMBL" id="AIF71806.1"/>
    </source>
</evidence>
<accession>A0A0B4N0W5</accession>
<gene>
    <name evidence="1" type="ORF">SU10_053</name>
</gene>
<dbReference type="Proteomes" id="UP000031602">
    <property type="component" value="Segment"/>
</dbReference>